<name>A0A1Y3MJG5_9BACI</name>
<dbReference type="RefSeq" id="WP_077294185.1">
    <property type="nucleotide sequence ID" value="NZ_CP189809.1"/>
</dbReference>
<gene>
    <name evidence="1" type="ORF">BW425_04915</name>
</gene>
<evidence type="ECO:0000313" key="1">
    <source>
        <dbReference type="EMBL" id="OUM49964.1"/>
    </source>
</evidence>
<protein>
    <submittedName>
        <fullName evidence="1">Capsular biosynthesis protein</fullName>
    </submittedName>
</protein>
<dbReference type="EMBL" id="MWPX01000003">
    <property type="protein sequence ID" value="OUM49964.1"/>
    <property type="molecule type" value="Genomic_DNA"/>
</dbReference>
<dbReference type="Proteomes" id="UP000195321">
    <property type="component" value="Unassembled WGS sequence"/>
</dbReference>
<sequence>MTILWINLFVVYILSFFSRYSAKSMSNGIVPVQPNKMLSFLAMASLVIVSGLRNNIGDTYFYMYSYAHNEFSWSNIDFSGDFGFDLLQMFLQHFSKDPQIMVFFVALVTNVLIVITLYKYSRMFELALFVYITGGMYLVSMNGIRQFLAASIVFLATKYIFNGNWKKYILIVLLAAMIHKSALVLIPIYFLVRRRAWAWDTYVLLFFSVIIVIGFNQFSSALFSALESTQYGHYKDFAEGGANVLRVAVSAVPIVLAYLGREKLREVFPKSDYIVNMSLIGLVFMIISTQNWIFARFTIYFSLYQLILISWIVVLFSKKDRNFVYYGLLLCYLIYYFYESVISLGIIYTSKYISL</sequence>
<dbReference type="Pfam" id="PF14897">
    <property type="entry name" value="EpsG"/>
    <property type="match status" value="1"/>
</dbReference>
<accession>A0A1Y3MJG5</accession>
<dbReference type="InterPro" id="IPR049458">
    <property type="entry name" value="EpsG-like"/>
</dbReference>
<dbReference type="AlphaFoldDB" id="A0A1Y3MJG5"/>
<proteinExistence type="predicted"/>
<organism evidence="1 2">
    <name type="scientific">Bacillus pseudomycoides</name>
    <dbReference type="NCBI Taxonomy" id="64104"/>
    <lineage>
        <taxon>Bacteria</taxon>
        <taxon>Bacillati</taxon>
        <taxon>Bacillota</taxon>
        <taxon>Bacilli</taxon>
        <taxon>Bacillales</taxon>
        <taxon>Bacillaceae</taxon>
        <taxon>Bacillus</taxon>
        <taxon>Bacillus cereus group</taxon>
    </lineage>
</organism>
<comment type="caution">
    <text evidence="1">The sequence shown here is derived from an EMBL/GenBank/DDBJ whole genome shotgun (WGS) entry which is preliminary data.</text>
</comment>
<evidence type="ECO:0000313" key="2">
    <source>
        <dbReference type="Proteomes" id="UP000195321"/>
    </source>
</evidence>
<reference evidence="1 2" key="1">
    <citation type="submission" date="2017-02" db="EMBL/GenBank/DDBJ databases">
        <title>Bacillus pseudomycoides isolate FSL K6-0042.</title>
        <authorList>
            <person name="Kovac J."/>
        </authorList>
    </citation>
    <scope>NUCLEOTIDE SEQUENCE [LARGE SCALE GENOMIC DNA]</scope>
    <source>
        <strain evidence="1 2">FSL K6-0042</strain>
    </source>
</reference>